<dbReference type="EMBL" id="JADPMV010000001">
    <property type="protein sequence ID" value="MBS7661378.1"/>
    <property type="molecule type" value="Genomic_DNA"/>
</dbReference>
<dbReference type="InterPro" id="IPR018060">
    <property type="entry name" value="HTH_AraC"/>
</dbReference>
<evidence type="ECO:0000256" key="3">
    <source>
        <dbReference type="ARBA" id="ARBA00023163"/>
    </source>
</evidence>
<reference evidence="7 8" key="1">
    <citation type="journal article" date="2021" name="Syst. Appl. Microbiol.">
        <title>Pseudomonas lalucatii sp. nov. isolated from Vallgornera, a karstic cave in Mallorca, Western Mediterranean.</title>
        <authorList>
            <person name="Busquets A."/>
            <person name="Mulet M."/>
            <person name="Gomila M."/>
            <person name="Garcia-Valdes E."/>
        </authorList>
    </citation>
    <scope>NUCLEOTIDE SEQUENCE [LARGE SCALE GENOMIC DNA]</scope>
    <source>
        <strain evidence="7 8">R1b54</strain>
    </source>
</reference>
<dbReference type="SUPFAM" id="SSF46689">
    <property type="entry name" value="Homeodomain-like"/>
    <property type="match status" value="2"/>
</dbReference>
<dbReference type="PRINTS" id="PR00032">
    <property type="entry name" value="HTHARAC"/>
</dbReference>
<comment type="caution">
    <text evidence="7">The sequence shown here is derived from an EMBL/GenBank/DDBJ whole genome shotgun (WGS) entry which is preliminary data.</text>
</comment>
<dbReference type="InterPro" id="IPR009057">
    <property type="entry name" value="Homeodomain-like_sf"/>
</dbReference>
<organism evidence="7 8">
    <name type="scientific">Pseudomonas lalucatii</name>
    <dbReference type="NCBI Taxonomy" id="1424203"/>
    <lineage>
        <taxon>Bacteria</taxon>
        <taxon>Pseudomonadati</taxon>
        <taxon>Pseudomonadota</taxon>
        <taxon>Gammaproteobacteria</taxon>
        <taxon>Pseudomonadales</taxon>
        <taxon>Pseudomonadaceae</taxon>
        <taxon>Pseudomonas</taxon>
    </lineage>
</organism>
<evidence type="ECO:0000313" key="8">
    <source>
        <dbReference type="Proteomes" id="UP001196601"/>
    </source>
</evidence>
<dbReference type="SMART" id="SM00342">
    <property type="entry name" value="HTH_ARAC"/>
    <property type="match status" value="1"/>
</dbReference>
<sequence length="265" mass="30446">MSLPSLLWTDLRSNTLEPSPVGELKAHFRLQHQAGTLSLLQGIERDPPLLACFEYDYPNLSGLKALRATKQAYPSLPILMLTLQHSEALAVWAFRTRVWDYLVKPVSEQELWRRIRQLLQVLPTNLVTGRRIAMPAPLIPREARIEVPGRSARVAEEALNYVQGHYAEVLRLEDVAQCCRMSVWELSRSFKRVHGLTFREYLCQYRLRRALELLSNTHVTICEAASAAGFRNASHFTRLFRQRMGVTPSQFRMGRPVRRPCPEDA</sequence>
<dbReference type="PROSITE" id="PS00041">
    <property type="entry name" value="HTH_ARAC_FAMILY_1"/>
    <property type="match status" value="1"/>
</dbReference>
<comment type="caution">
    <text evidence="4">Lacks conserved residue(s) required for the propagation of feature annotation.</text>
</comment>
<dbReference type="Pfam" id="PF00072">
    <property type="entry name" value="Response_reg"/>
    <property type="match status" value="1"/>
</dbReference>
<gene>
    <name evidence="7" type="ORF">I0D00_05375</name>
</gene>
<proteinExistence type="predicted"/>
<dbReference type="InterPro" id="IPR001789">
    <property type="entry name" value="Sig_transdc_resp-reg_receiver"/>
</dbReference>
<evidence type="ECO:0000313" key="7">
    <source>
        <dbReference type="EMBL" id="MBS7661378.1"/>
    </source>
</evidence>
<dbReference type="RefSeq" id="WP_213638709.1">
    <property type="nucleotide sequence ID" value="NZ_JADPMV010000001.1"/>
</dbReference>
<keyword evidence="3" id="KW-0804">Transcription</keyword>
<evidence type="ECO:0000259" key="6">
    <source>
        <dbReference type="PROSITE" id="PS50110"/>
    </source>
</evidence>
<keyword evidence="8" id="KW-1185">Reference proteome</keyword>
<keyword evidence="2" id="KW-0238">DNA-binding</keyword>
<feature type="domain" description="Response regulatory" evidence="6">
    <location>
        <begin position="1"/>
        <end position="119"/>
    </location>
</feature>
<protein>
    <submittedName>
        <fullName evidence="7">Helix-turn-helix domain-containing protein</fullName>
    </submittedName>
</protein>
<accession>A0ABS5PYU8</accession>
<dbReference type="Gene3D" id="1.10.10.60">
    <property type="entry name" value="Homeodomain-like"/>
    <property type="match status" value="2"/>
</dbReference>
<dbReference type="PANTHER" id="PTHR43280:SF28">
    <property type="entry name" value="HTH-TYPE TRANSCRIPTIONAL ACTIVATOR RHAS"/>
    <property type="match status" value="1"/>
</dbReference>
<dbReference type="Gene3D" id="3.40.50.2300">
    <property type="match status" value="1"/>
</dbReference>
<name>A0ABS5PYU8_9PSED</name>
<evidence type="ECO:0000256" key="4">
    <source>
        <dbReference type="PROSITE-ProRule" id="PRU00169"/>
    </source>
</evidence>
<dbReference type="PROSITE" id="PS50110">
    <property type="entry name" value="RESPONSE_REGULATORY"/>
    <property type="match status" value="1"/>
</dbReference>
<feature type="domain" description="HTH araC/xylS-type" evidence="5">
    <location>
        <begin position="156"/>
        <end position="254"/>
    </location>
</feature>
<dbReference type="InterPro" id="IPR011006">
    <property type="entry name" value="CheY-like_superfamily"/>
</dbReference>
<dbReference type="SUPFAM" id="SSF52172">
    <property type="entry name" value="CheY-like"/>
    <property type="match status" value="1"/>
</dbReference>
<evidence type="ECO:0000256" key="2">
    <source>
        <dbReference type="ARBA" id="ARBA00023125"/>
    </source>
</evidence>
<keyword evidence="1" id="KW-0805">Transcription regulation</keyword>
<dbReference type="InterPro" id="IPR020449">
    <property type="entry name" value="Tscrpt_reg_AraC-type_HTH"/>
</dbReference>
<dbReference type="PANTHER" id="PTHR43280">
    <property type="entry name" value="ARAC-FAMILY TRANSCRIPTIONAL REGULATOR"/>
    <property type="match status" value="1"/>
</dbReference>
<evidence type="ECO:0000256" key="1">
    <source>
        <dbReference type="ARBA" id="ARBA00023015"/>
    </source>
</evidence>
<dbReference type="InterPro" id="IPR018062">
    <property type="entry name" value="HTH_AraC-typ_CS"/>
</dbReference>
<dbReference type="Proteomes" id="UP001196601">
    <property type="component" value="Unassembled WGS sequence"/>
</dbReference>
<dbReference type="PROSITE" id="PS01124">
    <property type="entry name" value="HTH_ARAC_FAMILY_2"/>
    <property type="match status" value="1"/>
</dbReference>
<evidence type="ECO:0000259" key="5">
    <source>
        <dbReference type="PROSITE" id="PS01124"/>
    </source>
</evidence>
<dbReference type="Pfam" id="PF12833">
    <property type="entry name" value="HTH_18"/>
    <property type="match status" value="1"/>
</dbReference>